<dbReference type="AlphaFoldDB" id="A0A1C1YXX3"/>
<dbReference type="Proteomes" id="UP000094795">
    <property type="component" value="Unassembled WGS sequence"/>
</dbReference>
<dbReference type="Gene3D" id="3.40.50.150">
    <property type="entry name" value="Vaccinia Virus protein VP39"/>
    <property type="match status" value="1"/>
</dbReference>
<dbReference type="STRING" id="1480615.AWJ14_13525"/>
<feature type="domain" description="Methyltransferase FkbM" evidence="1">
    <location>
        <begin position="52"/>
        <end position="197"/>
    </location>
</feature>
<sequence>MLRKIRRHFKEKQNPHLKTQRLEYRRWRADNGETRRTRFPGLTPESTIFDFGGFRGSWTQALFDYYGCRAQIFEPHPRFAAELEAKFAAIPQITVNPFALGGAHGSFPISDQGDASSALKTSGSTLTGRVVAVSDFMAGFEPDRIDVAKINIEGGEYDLLPALHAAGLLRRFGLLQIQFHLFDTSHIAARDEIRQQLSHTHRCDWSYDFIWEQWSLKPDQP</sequence>
<accession>A0A1C1YXX3</accession>
<dbReference type="Pfam" id="PF05050">
    <property type="entry name" value="Methyltransf_21"/>
    <property type="match status" value="1"/>
</dbReference>
<dbReference type="EMBL" id="LQZT01000007">
    <property type="protein sequence ID" value="OCW58348.1"/>
    <property type="molecule type" value="Genomic_DNA"/>
</dbReference>
<dbReference type="InterPro" id="IPR029063">
    <property type="entry name" value="SAM-dependent_MTases_sf"/>
</dbReference>
<dbReference type="RefSeq" id="WP_066176623.1">
    <property type="nucleotide sequence ID" value="NZ_LQZT01000007.1"/>
</dbReference>
<proteinExistence type="predicted"/>
<protein>
    <recommendedName>
        <fullName evidence="1">Methyltransferase FkbM domain-containing protein</fullName>
    </recommendedName>
</protein>
<dbReference type="NCBIfam" id="TIGR01444">
    <property type="entry name" value="fkbM_fam"/>
    <property type="match status" value="1"/>
</dbReference>
<keyword evidence="3" id="KW-1185">Reference proteome</keyword>
<comment type="caution">
    <text evidence="2">The sequence shown here is derived from an EMBL/GenBank/DDBJ whole genome shotgun (WGS) entry which is preliminary data.</text>
</comment>
<dbReference type="SUPFAM" id="SSF53335">
    <property type="entry name" value="S-adenosyl-L-methionine-dependent methyltransferases"/>
    <property type="match status" value="1"/>
</dbReference>
<evidence type="ECO:0000259" key="1">
    <source>
        <dbReference type="Pfam" id="PF05050"/>
    </source>
</evidence>
<evidence type="ECO:0000313" key="2">
    <source>
        <dbReference type="EMBL" id="OCW58348.1"/>
    </source>
</evidence>
<gene>
    <name evidence="2" type="ORF">AWJ14_13525</name>
</gene>
<reference evidence="2 3" key="1">
    <citation type="submission" date="2015-12" db="EMBL/GenBank/DDBJ databases">
        <authorList>
            <person name="Shamseldin A."/>
            <person name="Moawad H."/>
            <person name="Abd El-Rahim W.M."/>
            <person name="Sadowsky M.J."/>
        </authorList>
    </citation>
    <scope>NUCLEOTIDE SEQUENCE [LARGE SCALE GENOMIC DNA]</scope>
    <source>
        <strain evidence="2 3">JC234</strain>
    </source>
</reference>
<dbReference type="InterPro" id="IPR006342">
    <property type="entry name" value="FkbM_mtfrase"/>
</dbReference>
<organism evidence="2 3">
    <name type="scientific">Hoeflea olei</name>
    <dbReference type="NCBI Taxonomy" id="1480615"/>
    <lineage>
        <taxon>Bacteria</taxon>
        <taxon>Pseudomonadati</taxon>
        <taxon>Pseudomonadota</taxon>
        <taxon>Alphaproteobacteria</taxon>
        <taxon>Hyphomicrobiales</taxon>
        <taxon>Rhizobiaceae</taxon>
        <taxon>Hoeflea</taxon>
    </lineage>
</organism>
<name>A0A1C1YXX3_9HYPH</name>
<evidence type="ECO:0000313" key="3">
    <source>
        <dbReference type="Proteomes" id="UP000094795"/>
    </source>
</evidence>